<dbReference type="Gene3D" id="3.40.720.10">
    <property type="entry name" value="Alkaline Phosphatase, subunit A"/>
    <property type="match status" value="2"/>
</dbReference>
<dbReference type="GO" id="GO:0003993">
    <property type="term" value="F:acid phosphatase activity"/>
    <property type="evidence" value="ECO:0007669"/>
    <property type="project" value="InterPro"/>
</dbReference>
<dbReference type="InterPro" id="IPR007312">
    <property type="entry name" value="Phosphoesterase"/>
</dbReference>
<proteinExistence type="predicted"/>
<dbReference type="AlphaFoldDB" id="A0A246JE09"/>
<dbReference type="NCBIfam" id="TIGR03397">
    <property type="entry name" value="acid_phos_Burk"/>
    <property type="match status" value="1"/>
</dbReference>
<reference evidence="3 4" key="1">
    <citation type="journal article" date="2008" name="Int. J. Syst. Evol. Microbiol.">
        <title>Description of Roseateles aquatilis sp. nov. and Roseateles terrae sp. nov., in the class Betaproteobacteria, and emended description of the genus Roseateles.</title>
        <authorList>
            <person name="Gomila M."/>
            <person name="Bowien B."/>
            <person name="Falsen E."/>
            <person name="Moore E.R."/>
            <person name="Lalucat J."/>
        </authorList>
    </citation>
    <scope>NUCLEOTIDE SEQUENCE [LARGE SCALE GENOMIC DNA]</scope>
    <source>
        <strain evidence="3 4">CCUG 48205</strain>
    </source>
</reference>
<keyword evidence="1" id="KW-0378">Hydrolase</keyword>
<dbReference type="Proteomes" id="UP000197468">
    <property type="component" value="Unassembled WGS sequence"/>
</dbReference>
<evidence type="ECO:0000256" key="2">
    <source>
        <dbReference type="SAM" id="SignalP"/>
    </source>
</evidence>
<evidence type="ECO:0000256" key="1">
    <source>
        <dbReference type="ARBA" id="ARBA00022801"/>
    </source>
</evidence>
<dbReference type="PANTHER" id="PTHR31956">
    <property type="entry name" value="NON-SPECIFIC PHOSPHOLIPASE C4-RELATED"/>
    <property type="match status" value="1"/>
</dbReference>
<keyword evidence="4" id="KW-1185">Reference proteome</keyword>
<organism evidence="3 4">
    <name type="scientific">Roseateles aquatilis</name>
    <dbReference type="NCBI Taxonomy" id="431061"/>
    <lineage>
        <taxon>Bacteria</taxon>
        <taxon>Pseudomonadati</taxon>
        <taxon>Pseudomonadota</taxon>
        <taxon>Betaproteobacteria</taxon>
        <taxon>Burkholderiales</taxon>
        <taxon>Sphaerotilaceae</taxon>
        <taxon>Roseateles</taxon>
    </lineage>
</organism>
<protein>
    <submittedName>
        <fullName evidence="3">Acid phosphatase</fullName>
    </submittedName>
</protein>
<evidence type="ECO:0000313" key="3">
    <source>
        <dbReference type="EMBL" id="OWQ90800.1"/>
    </source>
</evidence>
<dbReference type="InterPro" id="IPR017850">
    <property type="entry name" value="Alkaline_phosphatase_core_sf"/>
</dbReference>
<dbReference type="OrthoDB" id="9770871at2"/>
<evidence type="ECO:0000313" key="4">
    <source>
        <dbReference type="Proteomes" id="UP000197468"/>
    </source>
</evidence>
<name>A0A246JE09_9BURK</name>
<dbReference type="EMBL" id="NIOF01000004">
    <property type="protein sequence ID" value="OWQ90800.1"/>
    <property type="molecule type" value="Genomic_DNA"/>
</dbReference>
<accession>A0A246JE09</accession>
<dbReference type="CDD" id="cd16013">
    <property type="entry name" value="AcpA"/>
    <property type="match status" value="1"/>
</dbReference>
<dbReference type="PROSITE" id="PS51257">
    <property type="entry name" value="PROKAR_LIPOPROTEIN"/>
    <property type="match status" value="1"/>
</dbReference>
<feature type="signal peptide" evidence="2">
    <location>
        <begin position="1"/>
        <end position="20"/>
    </location>
</feature>
<gene>
    <name evidence="3" type="ORF">CDN99_11570</name>
</gene>
<dbReference type="PANTHER" id="PTHR31956:SF1">
    <property type="entry name" value="NON-SPECIFIC PHOSPHOLIPASE C1"/>
    <property type="match status" value="1"/>
</dbReference>
<dbReference type="SUPFAM" id="SSF53649">
    <property type="entry name" value="Alkaline phosphatase-like"/>
    <property type="match status" value="1"/>
</dbReference>
<sequence>MKIPFRAPRLPLALTPLALGALLTLGGCLGSSNSSDTPVDPTTALQNKVQNIVVIYAENRAFDNLYGNFPGANGLSAVVDGTGKPTSAYVAQKDRNGSTTLATLPPVWGGVTAAGSAVTVTQAQSAGLANAPFNIGTAFKASANATIDGTVVTRDLYHRFFENQMQINGGKNDMFAAWADSGGLVMGYFDYSSSPLYKLAQQYTLADNFFQGAFGGSFLNHQYLICACAPEYPNADTAAAKPTIQAVDKNADGSYTSNLTLAATNKASALDGAPAFLATGNITPANYFGDNKFYAVNTMQPAYQPSGNAPADLNGNDGLYADTSKSTTLPPQTQQNIGDLLSAKSVSWAWYGGSWNSATKDGMQAPTAKRTVIYAGNANGVAATDAVDFQTHHHPFNFYANMDPVTHATDRATHLKDYDDLVKDAAAGTLPAVTFYKPEGLYNQHPGYANIANADQKIADLVAKLQASPQWKNMVIVVTYDENGGQWDHVAPPKGDKVGPGTRIPALVISPFSKMGTVDHTQYDTASVLRLITRRFGLNVLPGLQKRDDALKAAGGSAMGDLTNALNLQ</sequence>
<dbReference type="InterPro" id="IPR017768">
    <property type="entry name" value="AcpA"/>
</dbReference>
<keyword evidence="2" id="KW-0732">Signal</keyword>
<feature type="chain" id="PRO_5013054940" evidence="2">
    <location>
        <begin position="21"/>
        <end position="569"/>
    </location>
</feature>
<comment type="caution">
    <text evidence="3">The sequence shown here is derived from an EMBL/GenBank/DDBJ whole genome shotgun (WGS) entry which is preliminary data.</text>
</comment>
<dbReference type="Pfam" id="PF04185">
    <property type="entry name" value="Phosphoesterase"/>
    <property type="match status" value="1"/>
</dbReference>
<dbReference type="RefSeq" id="WP_088385006.1">
    <property type="nucleotide sequence ID" value="NZ_NIOF01000004.1"/>
</dbReference>